<gene>
    <name evidence="2" type="ORF">OBBRIDRAFT_485681</name>
</gene>
<name>A0A8E2AZJ0_9APHY</name>
<accession>A0A8E2AZJ0</accession>
<organism evidence="2 3">
    <name type="scientific">Obba rivulosa</name>
    <dbReference type="NCBI Taxonomy" id="1052685"/>
    <lineage>
        <taxon>Eukaryota</taxon>
        <taxon>Fungi</taxon>
        <taxon>Dikarya</taxon>
        <taxon>Basidiomycota</taxon>
        <taxon>Agaricomycotina</taxon>
        <taxon>Agaricomycetes</taxon>
        <taxon>Polyporales</taxon>
        <taxon>Gelatoporiaceae</taxon>
        <taxon>Obba</taxon>
    </lineage>
</organism>
<evidence type="ECO:0000313" key="2">
    <source>
        <dbReference type="EMBL" id="OCH91999.1"/>
    </source>
</evidence>
<dbReference type="EMBL" id="KV722376">
    <property type="protein sequence ID" value="OCH91999.1"/>
    <property type="molecule type" value="Genomic_DNA"/>
</dbReference>
<dbReference type="InterPro" id="IPR013094">
    <property type="entry name" value="AB_hydrolase_3"/>
</dbReference>
<dbReference type="Proteomes" id="UP000250043">
    <property type="component" value="Unassembled WGS sequence"/>
</dbReference>
<evidence type="ECO:0000313" key="3">
    <source>
        <dbReference type="Proteomes" id="UP000250043"/>
    </source>
</evidence>
<protein>
    <recommendedName>
        <fullName evidence="1">Alpha/beta hydrolase fold-3 domain-containing protein</fullName>
    </recommendedName>
</protein>
<sequence>MAVVNASLLSASLTTGFIVCGLSAGGNLAAVVQHRARDDSFFDGRRISTEDTLMLTPSNAFFLRESESSSEESRYTDQLLSFTSTGYPKLLVKEHMVR</sequence>
<dbReference type="OrthoDB" id="408631at2759"/>
<evidence type="ECO:0000259" key="1">
    <source>
        <dbReference type="Pfam" id="PF07859"/>
    </source>
</evidence>
<dbReference type="Pfam" id="PF07859">
    <property type="entry name" value="Abhydrolase_3"/>
    <property type="match status" value="1"/>
</dbReference>
<proteinExistence type="predicted"/>
<dbReference type="AlphaFoldDB" id="A0A8E2AZJ0"/>
<dbReference type="GO" id="GO:0016787">
    <property type="term" value="F:hydrolase activity"/>
    <property type="evidence" value="ECO:0007669"/>
    <property type="project" value="InterPro"/>
</dbReference>
<reference evidence="2 3" key="1">
    <citation type="submission" date="2016-07" db="EMBL/GenBank/DDBJ databases">
        <title>Draft genome of the white-rot fungus Obba rivulosa 3A-2.</title>
        <authorList>
            <consortium name="DOE Joint Genome Institute"/>
            <person name="Miettinen O."/>
            <person name="Riley R."/>
            <person name="Acob R."/>
            <person name="Barry K."/>
            <person name="Cullen D."/>
            <person name="De Vries R."/>
            <person name="Hainaut M."/>
            <person name="Hatakka A."/>
            <person name="Henrissat B."/>
            <person name="Hilden K."/>
            <person name="Kuo R."/>
            <person name="Labutti K."/>
            <person name="Lipzen A."/>
            <person name="Makela M.R."/>
            <person name="Sandor L."/>
            <person name="Spatafora J.W."/>
            <person name="Grigoriev I.V."/>
            <person name="Hibbett D.S."/>
        </authorList>
    </citation>
    <scope>NUCLEOTIDE SEQUENCE [LARGE SCALE GENOMIC DNA]</scope>
    <source>
        <strain evidence="2 3">3A-2</strain>
    </source>
</reference>
<feature type="domain" description="Alpha/beta hydrolase fold-3" evidence="1">
    <location>
        <begin position="17"/>
        <end position="79"/>
    </location>
</feature>
<keyword evidence="3" id="KW-1185">Reference proteome</keyword>